<gene>
    <name evidence="1" type="ORF">H0E87_018635</name>
</gene>
<comment type="caution">
    <text evidence="1">The sequence shown here is derived from an EMBL/GenBank/DDBJ whole genome shotgun (WGS) entry which is preliminary data.</text>
</comment>
<dbReference type="Proteomes" id="UP000807159">
    <property type="component" value="Chromosome 10"/>
</dbReference>
<keyword evidence="2" id="KW-1185">Reference proteome</keyword>
<proteinExistence type="predicted"/>
<dbReference type="EMBL" id="JACEGQ020000010">
    <property type="protein sequence ID" value="KAH8495536.1"/>
    <property type="molecule type" value="Genomic_DNA"/>
</dbReference>
<name>A0A8T2XR35_POPDE</name>
<sequence>MSVYQSSINAGWPTCLTFSTAAQWVGGPSYQNTHVTWDFIHWMFLGAENGLVLKLLVTYMVGVGKWILPGFDQGLQFSGCYLFTLRVDATESLIRKEYSPIICTTRPSLPPPPDFILLVSQFTESRG</sequence>
<accession>A0A8T2XR35</accession>
<reference evidence="1" key="1">
    <citation type="journal article" date="2021" name="J. Hered.">
        <title>Genome Assembly of Salicaceae Populus deltoides (Eastern Cottonwood) I-69 Based on Nanopore Sequencing and Hi-C Technologies.</title>
        <authorList>
            <person name="Bai S."/>
            <person name="Wu H."/>
            <person name="Zhang J."/>
            <person name="Pan Z."/>
            <person name="Zhao W."/>
            <person name="Li Z."/>
            <person name="Tong C."/>
        </authorList>
    </citation>
    <scope>NUCLEOTIDE SEQUENCE</scope>
    <source>
        <tissue evidence="1">Leaf</tissue>
    </source>
</reference>
<evidence type="ECO:0000313" key="1">
    <source>
        <dbReference type="EMBL" id="KAH8495536.1"/>
    </source>
</evidence>
<dbReference type="AlphaFoldDB" id="A0A8T2XR35"/>
<protein>
    <submittedName>
        <fullName evidence="1">Uncharacterized protein</fullName>
    </submittedName>
</protein>
<organism evidence="1 2">
    <name type="scientific">Populus deltoides</name>
    <name type="common">Eastern poplar</name>
    <name type="synonym">Eastern cottonwood</name>
    <dbReference type="NCBI Taxonomy" id="3696"/>
    <lineage>
        <taxon>Eukaryota</taxon>
        <taxon>Viridiplantae</taxon>
        <taxon>Streptophyta</taxon>
        <taxon>Embryophyta</taxon>
        <taxon>Tracheophyta</taxon>
        <taxon>Spermatophyta</taxon>
        <taxon>Magnoliopsida</taxon>
        <taxon>eudicotyledons</taxon>
        <taxon>Gunneridae</taxon>
        <taxon>Pentapetalae</taxon>
        <taxon>rosids</taxon>
        <taxon>fabids</taxon>
        <taxon>Malpighiales</taxon>
        <taxon>Salicaceae</taxon>
        <taxon>Saliceae</taxon>
        <taxon>Populus</taxon>
    </lineage>
</organism>
<evidence type="ECO:0000313" key="2">
    <source>
        <dbReference type="Proteomes" id="UP000807159"/>
    </source>
</evidence>